<protein>
    <recommendedName>
        <fullName evidence="7">Kynurenine 3-monooxygenase</fullName>
    </recommendedName>
</protein>
<evidence type="ECO:0000256" key="3">
    <source>
        <dbReference type="ARBA" id="ARBA00022827"/>
    </source>
</evidence>
<dbReference type="PANTHER" id="PTHR46028">
    <property type="entry name" value="KYNURENINE 3-MONOOXYGENASE"/>
    <property type="match status" value="1"/>
</dbReference>
<reference evidence="5 6" key="1">
    <citation type="submission" date="2024-08" db="EMBL/GenBank/DDBJ databases">
        <title>Gnathostoma spinigerum genome.</title>
        <authorList>
            <person name="Gonzalez-Bertolin B."/>
            <person name="Monzon S."/>
            <person name="Zaballos A."/>
            <person name="Jimenez P."/>
            <person name="Dekumyoy P."/>
            <person name="Varona S."/>
            <person name="Cuesta I."/>
            <person name="Sumanam S."/>
            <person name="Adisakwattana P."/>
            <person name="Gasser R.B."/>
            <person name="Hernandez-Gonzalez A."/>
            <person name="Young N.D."/>
            <person name="Perteguer M.J."/>
        </authorList>
    </citation>
    <scope>NUCLEOTIDE SEQUENCE [LARGE SCALE GENOMIC DNA]</scope>
    <source>
        <strain evidence="5">AL3</strain>
        <tissue evidence="5">Liver</tissue>
    </source>
</reference>
<sequence>MPQVIIVGAGPVGALNACYFAKRGWSVEVFEYRRDIRTSEHVPGRSINLSLSFRGKCALEKVGLKDIVVKDDK</sequence>
<dbReference type="Pfam" id="PF13450">
    <property type="entry name" value="NAD_binding_8"/>
    <property type="match status" value="1"/>
</dbReference>
<dbReference type="SUPFAM" id="SSF51905">
    <property type="entry name" value="FAD/NAD(P)-binding domain"/>
    <property type="match status" value="1"/>
</dbReference>
<dbReference type="EMBL" id="JBGFUD010000073">
    <property type="protein sequence ID" value="MFH4973564.1"/>
    <property type="molecule type" value="Genomic_DNA"/>
</dbReference>
<evidence type="ECO:0000256" key="4">
    <source>
        <dbReference type="ARBA" id="ARBA00023002"/>
    </source>
</evidence>
<name>A0ABD6E886_9BILA</name>
<dbReference type="GO" id="GO:0016491">
    <property type="term" value="F:oxidoreductase activity"/>
    <property type="evidence" value="ECO:0007669"/>
    <property type="project" value="UniProtKB-KW"/>
</dbReference>
<keyword evidence="2" id="KW-0285">Flavoprotein</keyword>
<evidence type="ECO:0008006" key="7">
    <source>
        <dbReference type="Google" id="ProtNLM"/>
    </source>
</evidence>
<organism evidence="5 6">
    <name type="scientific">Gnathostoma spinigerum</name>
    <dbReference type="NCBI Taxonomy" id="75299"/>
    <lineage>
        <taxon>Eukaryota</taxon>
        <taxon>Metazoa</taxon>
        <taxon>Ecdysozoa</taxon>
        <taxon>Nematoda</taxon>
        <taxon>Chromadorea</taxon>
        <taxon>Rhabditida</taxon>
        <taxon>Spirurina</taxon>
        <taxon>Gnathostomatomorpha</taxon>
        <taxon>Gnathostomatoidea</taxon>
        <taxon>Gnathostomatidae</taxon>
        <taxon>Gnathostoma</taxon>
    </lineage>
</organism>
<proteinExistence type="predicted"/>
<dbReference type="Proteomes" id="UP001608902">
    <property type="component" value="Unassembled WGS sequence"/>
</dbReference>
<evidence type="ECO:0000313" key="5">
    <source>
        <dbReference type="EMBL" id="MFH4973564.1"/>
    </source>
</evidence>
<dbReference type="AlphaFoldDB" id="A0ABD6E886"/>
<dbReference type="PANTHER" id="PTHR46028:SF2">
    <property type="entry name" value="KYNURENINE 3-MONOOXYGENASE"/>
    <property type="match status" value="1"/>
</dbReference>
<comment type="caution">
    <text evidence="5">The sequence shown here is derived from an EMBL/GenBank/DDBJ whole genome shotgun (WGS) entry which is preliminary data.</text>
</comment>
<keyword evidence="6" id="KW-1185">Reference proteome</keyword>
<accession>A0ABD6E886</accession>
<dbReference type="InterPro" id="IPR036188">
    <property type="entry name" value="FAD/NAD-bd_sf"/>
</dbReference>
<keyword evidence="4" id="KW-0560">Oxidoreductase</keyword>
<evidence type="ECO:0000313" key="6">
    <source>
        <dbReference type="Proteomes" id="UP001608902"/>
    </source>
</evidence>
<gene>
    <name evidence="5" type="ORF">AB6A40_000273</name>
</gene>
<keyword evidence="3" id="KW-0274">FAD</keyword>
<comment type="cofactor">
    <cofactor evidence="1">
        <name>FAD</name>
        <dbReference type="ChEBI" id="CHEBI:57692"/>
    </cofactor>
</comment>
<evidence type="ECO:0000256" key="2">
    <source>
        <dbReference type="ARBA" id="ARBA00022630"/>
    </source>
</evidence>
<evidence type="ECO:0000256" key="1">
    <source>
        <dbReference type="ARBA" id="ARBA00001974"/>
    </source>
</evidence>
<dbReference type="Gene3D" id="3.50.50.60">
    <property type="entry name" value="FAD/NAD(P)-binding domain"/>
    <property type="match status" value="1"/>
</dbReference>